<dbReference type="PANTHER" id="PTHR45080">
    <property type="entry name" value="CONTACTIN 5"/>
    <property type="match status" value="1"/>
</dbReference>
<dbReference type="RefSeq" id="XP_002108886.1">
    <property type="nucleotide sequence ID" value="XM_002108850.1"/>
</dbReference>
<dbReference type="InterPro" id="IPR003599">
    <property type="entry name" value="Ig_sub"/>
</dbReference>
<keyword evidence="2" id="KW-0393">Immunoglobulin domain</keyword>
<keyword evidence="1" id="KW-1015">Disulfide bond</keyword>
<dbReference type="CTD" id="6750100"/>
<dbReference type="InterPro" id="IPR003598">
    <property type="entry name" value="Ig_sub2"/>
</dbReference>
<dbReference type="InterPro" id="IPR036179">
    <property type="entry name" value="Ig-like_dom_sf"/>
</dbReference>
<dbReference type="FunFam" id="2.60.40.10:FF:000032">
    <property type="entry name" value="palladin isoform X1"/>
    <property type="match status" value="1"/>
</dbReference>
<dbReference type="PhylomeDB" id="B3RI10"/>
<organism evidence="4 5">
    <name type="scientific">Trichoplax adhaerens</name>
    <name type="common">Trichoplax reptans</name>
    <dbReference type="NCBI Taxonomy" id="10228"/>
    <lineage>
        <taxon>Eukaryota</taxon>
        <taxon>Metazoa</taxon>
        <taxon>Placozoa</taxon>
        <taxon>Uniplacotomia</taxon>
        <taxon>Trichoplacea</taxon>
        <taxon>Trichoplacidae</taxon>
        <taxon>Trichoplax</taxon>
    </lineage>
</organism>
<dbReference type="InParanoid" id="B3RI10"/>
<dbReference type="SUPFAM" id="SSF48726">
    <property type="entry name" value="Immunoglobulin"/>
    <property type="match status" value="1"/>
</dbReference>
<sequence>MIAIDIDSSLKRRPKNISKAALGSNVKFSCTARSYPKATYVWYKDGSAVSQTVRRIITETGELVISELRASDVGQYHCIAQNYLGYAKSTFAKLHIDECK</sequence>
<dbReference type="STRING" id="10228.B3RI10"/>
<dbReference type="HOGENOM" id="CLU_2309562_0_0_1"/>
<dbReference type="Pfam" id="PF13927">
    <property type="entry name" value="Ig_3"/>
    <property type="match status" value="1"/>
</dbReference>
<dbReference type="SMART" id="SM00408">
    <property type="entry name" value="IGc2"/>
    <property type="match status" value="1"/>
</dbReference>
<dbReference type="AlphaFoldDB" id="B3RI10"/>
<dbReference type="InterPro" id="IPR007110">
    <property type="entry name" value="Ig-like_dom"/>
</dbReference>
<dbReference type="OrthoDB" id="5973910at2759"/>
<evidence type="ECO:0000256" key="2">
    <source>
        <dbReference type="ARBA" id="ARBA00023319"/>
    </source>
</evidence>
<dbReference type="PROSITE" id="PS50835">
    <property type="entry name" value="IG_LIKE"/>
    <property type="match status" value="1"/>
</dbReference>
<evidence type="ECO:0000259" key="3">
    <source>
        <dbReference type="PROSITE" id="PS50835"/>
    </source>
</evidence>
<evidence type="ECO:0000313" key="5">
    <source>
        <dbReference type="Proteomes" id="UP000009022"/>
    </source>
</evidence>
<dbReference type="SMART" id="SM00409">
    <property type="entry name" value="IG"/>
    <property type="match status" value="1"/>
</dbReference>
<protein>
    <recommendedName>
        <fullName evidence="3">Ig-like domain-containing protein</fullName>
    </recommendedName>
</protein>
<accession>B3RI10</accession>
<dbReference type="PANTHER" id="PTHR45080:SF32">
    <property type="entry name" value="MAM DOMAIN CONTAINING GLYCOSYLPHOSPHATIDYLINOSITOL ANCHOR 1"/>
    <property type="match status" value="1"/>
</dbReference>
<dbReference type="InterPro" id="IPR013783">
    <property type="entry name" value="Ig-like_fold"/>
</dbReference>
<feature type="domain" description="Ig-like" evidence="3">
    <location>
        <begin position="23"/>
        <end position="95"/>
    </location>
</feature>
<dbReference type="GeneID" id="6750100"/>
<evidence type="ECO:0000313" key="4">
    <source>
        <dbReference type="EMBL" id="EDV29684.1"/>
    </source>
</evidence>
<dbReference type="Gene3D" id="2.60.40.10">
    <property type="entry name" value="Immunoglobulins"/>
    <property type="match status" value="1"/>
</dbReference>
<reference evidence="4 5" key="1">
    <citation type="journal article" date="2008" name="Nature">
        <title>The Trichoplax genome and the nature of placozoans.</title>
        <authorList>
            <person name="Srivastava M."/>
            <person name="Begovic E."/>
            <person name="Chapman J."/>
            <person name="Putnam N.H."/>
            <person name="Hellsten U."/>
            <person name="Kawashima T."/>
            <person name="Kuo A."/>
            <person name="Mitros T."/>
            <person name="Salamov A."/>
            <person name="Carpenter M.L."/>
            <person name="Signorovitch A.Y."/>
            <person name="Moreno M.A."/>
            <person name="Kamm K."/>
            <person name="Grimwood J."/>
            <person name="Schmutz J."/>
            <person name="Shapiro H."/>
            <person name="Grigoriev I.V."/>
            <person name="Buss L.W."/>
            <person name="Schierwater B."/>
            <person name="Dellaporta S.L."/>
            <person name="Rokhsar D.S."/>
        </authorList>
    </citation>
    <scope>NUCLEOTIDE SEQUENCE [LARGE SCALE GENOMIC DNA]</scope>
    <source>
        <strain evidence="4 5">Grell-BS-1999</strain>
    </source>
</reference>
<dbReference type="EMBL" id="DS985241">
    <property type="protein sequence ID" value="EDV29684.1"/>
    <property type="molecule type" value="Genomic_DNA"/>
</dbReference>
<dbReference type="InterPro" id="IPR050958">
    <property type="entry name" value="Cell_Adh-Cytoskel_Orgn"/>
</dbReference>
<proteinExistence type="predicted"/>
<dbReference type="Proteomes" id="UP000009022">
    <property type="component" value="Unassembled WGS sequence"/>
</dbReference>
<gene>
    <name evidence="4" type="ORF">TRIADDRAFT_19668</name>
</gene>
<name>B3RI10_TRIAD</name>
<evidence type="ECO:0000256" key="1">
    <source>
        <dbReference type="ARBA" id="ARBA00023157"/>
    </source>
</evidence>
<keyword evidence="5" id="KW-1185">Reference proteome</keyword>
<dbReference type="KEGG" id="tad:TRIADDRAFT_19668"/>